<gene>
    <name evidence="2" type="ORF">BEE62_07800</name>
</gene>
<dbReference type="RefSeq" id="WP_072676961.1">
    <property type="nucleotide sequence ID" value="NZ_MPKY01000001.1"/>
</dbReference>
<keyword evidence="1" id="KW-0732">Signal</keyword>
<dbReference type="OrthoDB" id="10010364at2"/>
<evidence type="ECO:0000256" key="1">
    <source>
        <dbReference type="SAM" id="SignalP"/>
    </source>
</evidence>
<evidence type="ECO:0008006" key="4">
    <source>
        <dbReference type="Google" id="ProtNLM"/>
    </source>
</evidence>
<keyword evidence="3" id="KW-1185">Reference proteome</keyword>
<feature type="chain" id="PRO_5012001879" description="MCE family protein" evidence="1">
    <location>
        <begin position="25"/>
        <end position="313"/>
    </location>
</feature>
<comment type="caution">
    <text evidence="2">The sequence shown here is derived from an EMBL/GenBank/DDBJ whole genome shotgun (WGS) entry which is preliminary data.</text>
</comment>
<name>A0A1M2UXD9_MARNT</name>
<feature type="signal peptide" evidence="1">
    <location>
        <begin position="1"/>
        <end position="24"/>
    </location>
</feature>
<dbReference type="Proteomes" id="UP000183986">
    <property type="component" value="Unassembled WGS sequence"/>
</dbReference>
<reference evidence="2" key="1">
    <citation type="submission" date="2016-11" db="EMBL/GenBank/DDBJ databases">
        <title>Draft Genome Sequence of Marinobacter hydrocarbonoclasticus strain STW2, a polyaromatic aromatic hydrocarbon degrading and denitrifying bacterium from rhizosphere of Seagrass Enhalus acodoides.</title>
        <authorList>
            <person name="Ling J."/>
            <person name="Dong J."/>
        </authorList>
    </citation>
    <scope>NUCLEOTIDE SEQUENCE [LARGE SCALE GENOMIC DNA]</scope>
    <source>
        <strain evidence="2">STW2</strain>
    </source>
</reference>
<accession>A0A1M2UXD9</accession>
<proteinExistence type="predicted"/>
<dbReference type="PROSITE" id="PS51257">
    <property type="entry name" value="PROKAR_LIPOPROTEIN"/>
    <property type="match status" value="1"/>
</dbReference>
<protein>
    <recommendedName>
        <fullName evidence="4">MCE family protein</fullName>
    </recommendedName>
</protein>
<dbReference type="AlphaFoldDB" id="A0A1M2UXD9"/>
<dbReference type="EMBL" id="MPKY01000001">
    <property type="protein sequence ID" value="OJT00006.1"/>
    <property type="molecule type" value="Genomic_DNA"/>
</dbReference>
<organism evidence="2 3">
    <name type="scientific">Marinobacter nauticus</name>
    <name type="common">Marinobacter hydrocarbonoclasticus</name>
    <name type="synonym">Marinobacter aquaeolei</name>
    <dbReference type="NCBI Taxonomy" id="2743"/>
    <lineage>
        <taxon>Bacteria</taxon>
        <taxon>Pseudomonadati</taxon>
        <taxon>Pseudomonadota</taxon>
        <taxon>Gammaproteobacteria</taxon>
        <taxon>Pseudomonadales</taxon>
        <taxon>Marinobacteraceae</taxon>
        <taxon>Marinobacter</taxon>
    </lineage>
</organism>
<sequence length="313" mass="33407">MNGYQTKTRTLLAAIACLSLTACGGGGGGGGGTPEPETRNNVVTLTSAEGMTVNQSLEGSVTEVKQVRGSNQVTVTFDDTPNDSGNSDVTFSIGQLENDEASRFEITTVSNGQTIRNIINLNATNTSATPTLAEIRGLQALSGPEAVLADDLRLANVALELEYLANLIDADQQQAMRDTINNTLSELTTDLTGDIAQITDALRGYERGEVTETSLRNLLNDTNTRVLGLGHAGEAILDSFSSTLSRLDVDFPDNLNDTFPLIFDDNLNRYTRFGNDAFGQTNEDGTFTFDGNLDFLNAVFTFARPATVAVTAQ</sequence>
<evidence type="ECO:0000313" key="3">
    <source>
        <dbReference type="Proteomes" id="UP000183986"/>
    </source>
</evidence>
<evidence type="ECO:0000313" key="2">
    <source>
        <dbReference type="EMBL" id="OJT00006.1"/>
    </source>
</evidence>